<keyword evidence="1" id="KW-0418">Kinase</keyword>
<dbReference type="GO" id="GO:0008671">
    <property type="term" value="F:2-dehydro-3-deoxygalactonokinase activity"/>
    <property type="evidence" value="ECO:0007669"/>
    <property type="project" value="UniProtKB-EC"/>
</dbReference>
<dbReference type="InterPro" id="IPR007729">
    <property type="entry name" value="DGOK"/>
</dbReference>
<dbReference type="Gene3D" id="3.30.420.310">
    <property type="entry name" value="2-keto-3-deoxy-galactonokinase, C-terminal domain"/>
    <property type="match status" value="1"/>
</dbReference>
<dbReference type="InterPro" id="IPR042257">
    <property type="entry name" value="DGOK_C"/>
</dbReference>
<dbReference type="Pfam" id="PF05035">
    <property type="entry name" value="DGOK"/>
    <property type="match status" value="1"/>
</dbReference>
<dbReference type="InterPro" id="IPR042258">
    <property type="entry name" value="DGOK_N"/>
</dbReference>
<protein>
    <submittedName>
        <fullName evidence="1">2-dehydro-3-deoxygalactonokinase</fullName>
        <ecNumber evidence="1">2.7.1.58</ecNumber>
    </submittedName>
</protein>
<dbReference type="EC" id="2.7.1.58" evidence="1"/>
<proteinExistence type="predicted"/>
<sequence length="308" mass="33041">MGQSSWFLQPLSYVVVMREQCFLAVDWGTTNRRAYRIDPSGSVEESQRDDHGVLAVHPDQFAAEAQAVRERMGDLPMLCAGMVGSDRGWAAVPYVPCPAGIADLASGTQWIEPGRTAIVPGVAWHGDGRNDVMRGEEVQLLGAVLSGMAPADALLCQPGTHCKWARMEGGRISRFATAMTGEMFSILKKHSLIGAQMAGTVSPDAEFLRGVEDARDYTLLTRLFGVRADFVTGARKGDYAASYVSGLLIGSDAHAQLRDVPADVHILADPQLGDLYSAAIEAAGGRAILLDSHDAFVAGIQKIWRALS</sequence>
<evidence type="ECO:0000313" key="1">
    <source>
        <dbReference type="EMBL" id="MBB4639851.1"/>
    </source>
</evidence>
<reference evidence="1 2" key="1">
    <citation type="submission" date="2020-08" db="EMBL/GenBank/DDBJ databases">
        <title>Genomic Encyclopedia of Type Strains, Phase IV (KMG-IV): sequencing the most valuable type-strain genomes for metagenomic binning, comparative biology and taxonomic classification.</title>
        <authorList>
            <person name="Goeker M."/>
        </authorList>
    </citation>
    <scope>NUCLEOTIDE SEQUENCE [LARGE SCALE GENOMIC DNA]</scope>
    <source>
        <strain evidence="1 2">DSM 7465</strain>
    </source>
</reference>
<evidence type="ECO:0000313" key="2">
    <source>
        <dbReference type="Proteomes" id="UP000575068"/>
    </source>
</evidence>
<keyword evidence="1" id="KW-0808">Transferase</keyword>
<dbReference type="EMBL" id="JACHOV010000001">
    <property type="protein sequence ID" value="MBB4639851.1"/>
    <property type="molecule type" value="Genomic_DNA"/>
</dbReference>
<comment type="caution">
    <text evidence="1">The sequence shown here is derived from an EMBL/GenBank/DDBJ whole genome shotgun (WGS) entry which is preliminary data.</text>
</comment>
<keyword evidence="2" id="KW-1185">Reference proteome</keyword>
<accession>A0A840HQ58</accession>
<gene>
    <name evidence="1" type="ORF">HNQ99_000131</name>
</gene>
<organism evidence="1 2">
    <name type="scientific">Rhizorhapis suberifaciens</name>
    <name type="common">corky root of lettuce</name>
    <dbReference type="NCBI Taxonomy" id="13656"/>
    <lineage>
        <taxon>Bacteria</taxon>
        <taxon>Pseudomonadati</taxon>
        <taxon>Pseudomonadota</taxon>
        <taxon>Alphaproteobacteria</taxon>
        <taxon>Sphingomonadales</taxon>
        <taxon>Sphingomonadaceae</taxon>
        <taxon>Rhizorhapis</taxon>
    </lineage>
</organism>
<dbReference type="GO" id="GO:0034194">
    <property type="term" value="P:D-galactonate catabolic process"/>
    <property type="evidence" value="ECO:0007669"/>
    <property type="project" value="InterPro"/>
</dbReference>
<dbReference type="Gene3D" id="3.30.420.300">
    <property type="entry name" value="2-keto-3-deoxy-galactonokinase, substrate binding domain"/>
    <property type="match status" value="1"/>
</dbReference>
<name>A0A840HQ58_9SPHN</name>
<dbReference type="Proteomes" id="UP000575068">
    <property type="component" value="Unassembled WGS sequence"/>
</dbReference>
<dbReference type="AlphaFoldDB" id="A0A840HQ58"/>